<feature type="region of interest" description="Disordered" evidence="1">
    <location>
        <begin position="1"/>
        <end position="46"/>
    </location>
</feature>
<organism evidence="2 3">
    <name type="scientific">Sinomonas flava</name>
    <dbReference type="NCBI Taxonomy" id="496857"/>
    <lineage>
        <taxon>Bacteria</taxon>
        <taxon>Bacillati</taxon>
        <taxon>Actinomycetota</taxon>
        <taxon>Actinomycetes</taxon>
        <taxon>Micrococcales</taxon>
        <taxon>Micrococcaceae</taxon>
        <taxon>Sinomonas</taxon>
    </lineage>
</organism>
<sequence>MVNDDRSDASYVPSTEDLSQDFDFGPEETAWDDEDGLFDSEEIVVG</sequence>
<proteinExistence type="predicted"/>
<evidence type="ECO:0000256" key="1">
    <source>
        <dbReference type="SAM" id="MobiDB-lite"/>
    </source>
</evidence>
<dbReference type="Proteomes" id="UP001500432">
    <property type="component" value="Unassembled WGS sequence"/>
</dbReference>
<dbReference type="EMBL" id="BAAAQW010000015">
    <property type="protein sequence ID" value="GAA2203625.1"/>
    <property type="molecule type" value="Genomic_DNA"/>
</dbReference>
<protein>
    <submittedName>
        <fullName evidence="2">Uncharacterized protein</fullName>
    </submittedName>
</protein>
<gene>
    <name evidence="2" type="ORF">GCM10009849_36760</name>
</gene>
<evidence type="ECO:0000313" key="2">
    <source>
        <dbReference type="EMBL" id="GAA2203625.1"/>
    </source>
</evidence>
<dbReference type="RefSeq" id="WP_208710649.1">
    <property type="nucleotide sequence ID" value="NZ_BAAAQW010000015.1"/>
</dbReference>
<name>A0ABP5NVG0_9MICC</name>
<comment type="caution">
    <text evidence="2">The sequence shown here is derived from an EMBL/GenBank/DDBJ whole genome shotgun (WGS) entry which is preliminary data.</text>
</comment>
<accession>A0ABP5NVG0</accession>
<reference evidence="3" key="1">
    <citation type="journal article" date="2019" name="Int. J. Syst. Evol. Microbiol.">
        <title>The Global Catalogue of Microorganisms (GCM) 10K type strain sequencing project: providing services to taxonomists for standard genome sequencing and annotation.</title>
        <authorList>
            <consortium name="The Broad Institute Genomics Platform"/>
            <consortium name="The Broad Institute Genome Sequencing Center for Infectious Disease"/>
            <person name="Wu L."/>
            <person name="Ma J."/>
        </authorList>
    </citation>
    <scope>NUCLEOTIDE SEQUENCE [LARGE SCALE GENOMIC DNA]</scope>
    <source>
        <strain evidence="3">JCM 16034</strain>
    </source>
</reference>
<feature type="compositionally biased region" description="Acidic residues" evidence="1">
    <location>
        <begin position="18"/>
        <end position="46"/>
    </location>
</feature>
<evidence type="ECO:0000313" key="3">
    <source>
        <dbReference type="Proteomes" id="UP001500432"/>
    </source>
</evidence>
<keyword evidence="3" id="KW-1185">Reference proteome</keyword>